<organism evidence="1 2">
    <name type="scientific">Tabrizicola oligotrophica</name>
    <dbReference type="NCBI Taxonomy" id="2710650"/>
    <lineage>
        <taxon>Bacteria</taxon>
        <taxon>Pseudomonadati</taxon>
        <taxon>Pseudomonadota</taxon>
        <taxon>Alphaproteobacteria</taxon>
        <taxon>Rhodobacterales</taxon>
        <taxon>Paracoccaceae</taxon>
        <taxon>Tabrizicola</taxon>
    </lineage>
</organism>
<evidence type="ECO:0000313" key="1">
    <source>
        <dbReference type="EMBL" id="NEY90524.1"/>
    </source>
</evidence>
<protein>
    <submittedName>
        <fullName evidence="1">Uncharacterized protein</fullName>
    </submittedName>
</protein>
<gene>
    <name evidence="1" type="ORF">G4Z14_09465</name>
</gene>
<evidence type="ECO:0000313" key="2">
    <source>
        <dbReference type="Proteomes" id="UP000477782"/>
    </source>
</evidence>
<sequence length="487" mass="52440">MIHAGDVAGVEAALTGLSTTGKDAQARIRSIYAMFGERHPKTIAFTEDWLRQSPASPLAMTARGWALESEGGALRGGGTARETSPPAMAALQERHTAGLALMQAALAADPAFLPASDGVIAMSFTTGQQALIEPEVARIMALRPNRWTLTLAGQGLAPNWGGSERQMQGLCRAYAPLVTDWPGYDAEVCLVDGQVKAGYLRGAEAEALAEKIRHSDNPALAGWNEHNGTVPGDSPSDRLAYLDKVKQDRELSLAEARLYDQDAGQTAILAGDTRPPEFPAALAREVEMARGRAEANPGSWDVVARFLNIAAEDRQVNGTKADMDELWRRQIGALRLLPYEPRAWTSVGMTIFGREAANDEIAAMAEAEPYFINAVVYSNHQSRRLTELASPKLAVMLRAMMAGALPVDKERWQSVVQCPLVRQLRLLMAVCEAEGMGFGDCTGLPYEAGNMQDLIRDIQAAGSCKAEATAALEDLAYAPVEVDLPQD</sequence>
<dbReference type="Proteomes" id="UP000477782">
    <property type="component" value="Unassembled WGS sequence"/>
</dbReference>
<proteinExistence type="predicted"/>
<accession>A0A6M0QUL6</accession>
<dbReference type="RefSeq" id="WP_164625062.1">
    <property type="nucleotide sequence ID" value="NZ_JAAIVJ010000004.1"/>
</dbReference>
<keyword evidence="2" id="KW-1185">Reference proteome</keyword>
<dbReference type="EMBL" id="JAAIVJ010000004">
    <property type="protein sequence ID" value="NEY90524.1"/>
    <property type="molecule type" value="Genomic_DNA"/>
</dbReference>
<dbReference type="AlphaFoldDB" id="A0A6M0QUL6"/>
<comment type="caution">
    <text evidence="1">The sequence shown here is derived from an EMBL/GenBank/DDBJ whole genome shotgun (WGS) entry which is preliminary data.</text>
</comment>
<reference evidence="1 2" key="1">
    <citation type="submission" date="2020-02" db="EMBL/GenBank/DDBJ databases">
        <authorList>
            <person name="Chen W.-M."/>
        </authorList>
    </citation>
    <scope>NUCLEOTIDE SEQUENCE [LARGE SCALE GENOMIC DNA]</scope>
    <source>
        <strain evidence="1 2">KMS-5</strain>
    </source>
</reference>
<name>A0A6M0QUL6_9RHOB</name>